<name>A0A929QTQ2_ABIDE</name>
<keyword evidence="1" id="KW-0472">Membrane</keyword>
<keyword evidence="1" id="KW-0812">Transmembrane</keyword>
<sequence>MTDQFSSIQEQARKQRARYKFFFLLTRVLLLAGLVLLRFLQMQASLKPTSLNSILVFVVYF</sequence>
<keyword evidence="1" id="KW-1133">Transmembrane helix</keyword>
<gene>
    <name evidence="2" type="ORF">HXK00_05460</name>
</gene>
<dbReference type="Proteomes" id="UP000757900">
    <property type="component" value="Unassembled WGS sequence"/>
</dbReference>
<dbReference type="AlphaFoldDB" id="A0A929QTQ2"/>
<feature type="transmembrane region" description="Helical" evidence="1">
    <location>
        <begin position="21"/>
        <end position="40"/>
    </location>
</feature>
<evidence type="ECO:0000256" key="1">
    <source>
        <dbReference type="SAM" id="Phobius"/>
    </source>
</evidence>
<dbReference type="EMBL" id="JABZFV010000124">
    <property type="protein sequence ID" value="MBF0935075.1"/>
    <property type="molecule type" value="Genomic_DNA"/>
</dbReference>
<protein>
    <submittedName>
        <fullName evidence="2">Uncharacterized protein</fullName>
    </submittedName>
</protein>
<feature type="non-terminal residue" evidence="2">
    <location>
        <position position="61"/>
    </location>
</feature>
<reference evidence="2" key="1">
    <citation type="submission" date="2020-04" db="EMBL/GenBank/DDBJ databases">
        <title>Deep metagenomics examines the oral microbiome during advanced dental caries in children, revealing novel taxa and co-occurrences with host molecules.</title>
        <authorList>
            <person name="Baker J.L."/>
            <person name="Morton J.T."/>
            <person name="Dinis M."/>
            <person name="Alvarez R."/>
            <person name="Tran N.C."/>
            <person name="Knight R."/>
            <person name="Edlund A."/>
        </authorList>
    </citation>
    <scope>NUCLEOTIDE SEQUENCE</scope>
    <source>
        <strain evidence="2">JCVI_23_bin.16</strain>
    </source>
</reference>
<evidence type="ECO:0000313" key="3">
    <source>
        <dbReference type="Proteomes" id="UP000757900"/>
    </source>
</evidence>
<accession>A0A929QTQ2</accession>
<evidence type="ECO:0000313" key="2">
    <source>
        <dbReference type="EMBL" id="MBF0935075.1"/>
    </source>
</evidence>
<organism evidence="2 3">
    <name type="scientific">Abiotrophia defectiva</name>
    <name type="common">Streptococcus defectivus</name>
    <dbReference type="NCBI Taxonomy" id="46125"/>
    <lineage>
        <taxon>Bacteria</taxon>
        <taxon>Bacillati</taxon>
        <taxon>Bacillota</taxon>
        <taxon>Bacilli</taxon>
        <taxon>Lactobacillales</taxon>
        <taxon>Aerococcaceae</taxon>
        <taxon>Abiotrophia</taxon>
    </lineage>
</organism>
<proteinExistence type="predicted"/>
<comment type="caution">
    <text evidence="2">The sequence shown here is derived from an EMBL/GenBank/DDBJ whole genome shotgun (WGS) entry which is preliminary data.</text>
</comment>